<accession>A0ABR0EHU6</accession>
<dbReference type="PANTHER" id="PTHR33365">
    <property type="entry name" value="YALI0B05434P"/>
    <property type="match status" value="1"/>
</dbReference>
<comment type="caution">
    <text evidence="2">The sequence shown here is derived from an EMBL/GenBank/DDBJ whole genome shotgun (WGS) entry which is preliminary data.</text>
</comment>
<proteinExistence type="inferred from homology"/>
<keyword evidence="3" id="KW-1185">Reference proteome</keyword>
<gene>
    <name evidence="2" type="ORF">PRZ48_009131</name>
</gene>
<dbReference type="PANTHER" id="PTHR33365:SF14">
    <property type="entry name" value="TAT PATHWAY SIGNAL SEQUENCE"/>
    <property type="match status" value="1"/>
</dbReference>
<evidence type="ECO:0000313" key="2">
    <source>
        <dbReference type="EMBL" id="KAK4500939.1"/>
    </source>
</evidence>
<evidence type="ECO:0000256" key="1">
    <source>
        <dbReference type="ARBA" id="ARBA00035112"/>
    </source>
</evidence>
<reference evidence="2 3" key="1">
    <citation type="journal article" date="2023" name="G3 (Bethesda)">
        <title>A chromosome-level genome assembly of Zasmidium syzygii isolated from banana leaves.</title>
        <authorList>
            <person name="van Westerhoven A.C."/>
            <person name="Mehrabi R."/>
            <person name="Talebi R."/>
            <person name="Steentjes M.B.F."/>
            <person name="Corcolon B."/>
            <person name="Chong P.A."/>
            <person name="Kema G.H.J."/>
            <person name="Seidl M.F."/>
        </authorList>
    </citation>
    <scope>NUCLEOTIDE SEQUENCE [LARGE SCALE GENOMIC DNA]</scope>
    <source>
        <strain evidence="2 3">P124</strain>
    </source>
</reference>
<comment type="similarity">
    <text evidence="1">Belongs to the ustYa family.</text>
</comment>
<dbReference type="EMBL" id="JAXOVC010000006">
    <property type="protein sequence ID" value="KAK4500939.1"/>
    <property type="molecule type" value="Genomic_DNA"/>
</dbReference>
<evidence type="ECO:0000313" key="3">
    <source>
        <dbReference type="Proteomes" id="UP001305779"/>
    </source>
</evidence>
<name>A0ABR0EHU6_ZASCE</name>
<organism evidence="2 3">
    <name type="scientific">Zasmidium cellare</name>
    <name type="common">Wine cellar mold</name>
    <name type="synonym">Racodium cellare</name>
    <dbReference type="NCBI Taxonomy" id="395010"/>
    <lineage>
        <taxon>Eukaryota</taxon>
        <taxon>Fungi</taxon>
        <taxon>Dikarya</taxon>
        <taxon>Ascomycota</taxon>
        <taxon>Pezizomycotina</taxon>
        <taxon>Dothideomycetes</taxon>
        <taxon>Dothideomycetidae</taxon>
        <taxon>Mycosphaerellales</taxon>
        <taxon>Mycosphaerellaceae</taxon>
        <taxon>Zasmidium</taxon>
    </lineage>
</organism>
<dbReference type="Proteomes" id="UP001305779">
    <property type="component" value="Unassembled WGS sequence"/>
</dbReference>
<protein>
    <submittedName>
        <fullName evidence="2">Uncharacterized protein</fullName>
    </submittedName>
</protein>
<sequence length="199" mass="23098">MHSAPNNRLMIHQVDQAWFNLTTPHQYLVSTEDIIAAGKDPAYSVRHPTRPDKHVTMLAVDHQLHCLNDIRQNVFASHYFPNGNRTALQIDHTQHCIELIRQTLMCNANLDLITYNWQDIGPDPVPDFKVNMKCRNFEVLREYQNRPVVQSGFFSPVNEEAWPWKRKGGEKTVPAPKEWWKYLLEEGGKLDDGHSVVEM</sequence>
<dbReference type="InterPro" id="IPR021765">
    <property type="entry name" value="UstYa-like"/>
</dbReference>
<dbReference type="Pfam" id="PF11807">
    <property type="entry name" value="UstYa"/>
    <property type="match status" value="1"/>
</dbReference>